<accession>A0A2T0VKZ3</accession>
<dbReference type="SUPFAM" id="SSF56059">
    <property type="entry name" value="Glutathione synthetase ATP-binding domain-like"/>
    <property type="match status" value="1"/>
</dbReference>
<evidence type="ECO:0000313" key="2">
    <source>
        <dbReference type="EMBL" id="PRY70911.1"/>
    </source>
</evidence>
<organism evidence="2 3">
    <name type="scientific">Halomonas ventosae</name>
    <dbReference type="NCBI Taxonomy" id="229007"/>
    <lineage>
        <taxon>Bacteria</taxon>
        <taxon>Pseudomonadati</taxon>
        <taxon>Pseudomonadota</taxon>
        <taxon>Gammaproteobacteria</taxon>
        <taxon>Oceanospirillales</taxon>
        <taxon>Halomonadaceae</taxon>
        <taxon>Halomonas</taxon>
    </lineage>
</organism>
<name>A0A2T0VKZ3_9GAMM</name>
<dbReference type="EMBL" id="PVTM01000010">
    <property type="protein sequence ID" value="PRY70911.1"/>
    <property type="molecule type" value="Genomic_DNA"/>
</dbReference>
<feature type="domain" description="Alpha-L-glutamate ligase-related protein ATP-grasp" evidence="1">
    <location>
        <begin position="139"/>
        <end position="296"/>
    </location>
</feature>
<keyword evidence="3" id="KW-1185">Reference proteome</keyword>
<evidence type="ECO:0000259" key="1">
    <source>
        <dbReference type="Pfam" id="PF14397"/>
    </source>
</evidence>
<reference evidence="2 3" key="1">
    <citation type="submission" date="2018-03" db="EMBL/GenBank/DDBJ databases">
        <title>Comparative analysis of microorganisms from saline springs in Andes Mountain Range, Colombia.</title>
        <authorList>
            <person name="Rubin E."/>
        </authorList>
    </citation>
    <scope>NUCLEOTIDE SEQUENCE [LARGE SCALE GENOMIC DNA]</scope>
    <source>
        <strain evidence="2 3">USBA 854</strain>
    </source>
</reference>
<proteinExistence type="predicted"/>
<dbReference type="AlphaFoldDB" id="A0A2T0VKZ3"/>
<comment type="caution">
    <text evidence="2">The sequence shown here is derived from an EMBL/GenBank/DDBJ whole genome shotgun (WGS) entry which is preliminary data.</text>
</comment>
<sequence>MLLSLYRRLAEKWRMGLLPSLTPSGCHDYIRMYRLRVDECKQVTVQGKRYDATLLFRNKLYVNSLLSYAGLPVCEDLGTIEAGEVRTLDGKPTDLHLLFRSRGGGVFVKPVMGSGGRGCALLRSADDPRVAEYLASSGSYLVQRPLEQEEVMSALYPASINTVRIVTVSRGQAGPVPYCAVLRVGCGGSSTDNWTSGGLVANLDVQGGRVVSPAFRKRPFQFLERHPDSGQRIEGFEVPRFNEMVDVATRAHRLFPFASSLGWDLACVRTGVVIIEVNNDWGANVHRIFDKSFDRHFLTAVESS</sequence>
<dbReference type="Pfam" id="PF14397">
    <property type="entry name" value="ATPgrasp_ST"/>
    <property type="match status" value="1"/>
</dbReference>
<dbReference type="InterPro" id="IPR039523">
    <property type="entry name" value="RimK-rel_E_lig_ATP-grasp"/>
</dbReference>
<dbReference type="RefSeq" id="WP_181243599.1">
    <property type="nucleotide sequence ID" value="NZ_PVTM01000010.1"/>
</dbReference>
<evidence type="ECO:0000313" key="3">
    <source>
        <dbReference type="Proteomes" id="UP000239896"/>
    </source>
</evidence>
<dbReference type="Proteomes" id="UP000239896">
    <property type="component" value="Unassembled WGS sequence"/>
</dbReference>
<protein>
    <submittedName>
        <fullName evidence="2">Putative polysaccharide biosynthesis protein</fullName>
    </submittedName>
</protein>
<gene>
    <name evidence="2" type="ORF">BCL64_1107</name>
</gene>